<name>A0ABT5TX57_9MICO</name>
<proteinExistence type="predicted"/>
<evidence type="ECO:0000313" key="3">
    <source>
        <dbReference type="EMBL" id="MDD9206642.1"/>
    </source>
</evidence>
<dbReference type="InterPro" id="IPR012495">
    <property type="entry name" value="TadE-like_dom"/>
</dbReference>
<evidence type="ECO:0000259" key="2">
    <source>
        <dbReference type="Pfam" id="PF07811"/>
    </source>
</evidence>
<keyword evidence="4" id="KW-1185">Reference proteome</keyword>
<keyword evidence="1" id="KW-1133">Transmembrane helix</keyword>
<comment type="caution">
    <text evidence="3">The sequence shown here is derived from an EMBL/GenBank/DDBJ whole genome shotgun (WGS) entry which is preliminary data.</text>
</comment>
<reference evidence="3" key="1">
    <citation type="submission" date="2023-02" db="EMBL/GenBank/DDBJ databases">
        <title>Georgenia sp.10Sc9-8, isolated from a soil sample collected from the Taklamakan desert.</title>
        <authorList>
            <person name="Liu S."/>
        </authorList>
    </citation>
    <scope>NUCLEOTIDE SEQUENCE</scope>
    <source>
        <strain evidence="3">10Sc9-8</strain>
    </source>
</reference>
<evidence type="ECO:0000256" key="1">
    <source>
        <dbReference type="SAM" id="Phobius"/>
    </source>
</evidence>
<dbReference type="Proteomes" id="UP001165561">
    <property type="component" value="Unassembled WGS sequence"/>
</dbReference>
<evidence type="ECO:0000313" key="4">
    <source>
        <dbReference type="Proteomes" id="UP001165561"/>
    </source>
</evidence>
<keyword evidence="1" id="KW-0472">Membrane</keyword>
<feature type="transmembrane region" description="Helical" evidence="1">
    <location>
        <begin position="12"/>
        <end position="30"/>
    </location>
</feature>
<sequence>MSRENHERGAAAVEFALVVPVLIFLVFGIAEFGRAYHLQTTLSAAARDGVRVMALQDDPAAAREAVRASAGALAPALTDEQIKVTPTTCAATGTTPAGTALVSVTYEMDFITGLFDAGVTLTGKGTMRCNG</sequence>
<dbReference type="Pfam" id="PF07811">
    <property type="entry name" value="TadE"/>
    <property type="match status" value="1"/>
</dbReference>
<organism evidence="3 4">
    <name type="scientific">Georgenia halotolerans</name>
    <dbReference type="NCBI Taxonomy" id="3028317"/>
    <lineage>
        <taxon>Bacteria</taxon>
        <taxon>Bacillati</taxon>
        <taxon>Actinomycetota</taxon>
        <taxon>Actinomycetes</taxon>
        <taxon>Micrococcales</taxon>
        <taxon>Bogoriellaceae</taxon>
        <taxon>Georgenia</taxon>
    </lineage>
</organism>
<feature type="domain" description="TadE-like" evidence="2">
    <location>
        <begin position="9"/>
        <end position="51"/>
    </location>
</feature>
<gene>
    <name evidence="3" type="ORF">PU560_09220</name>
</gene>
<protein>
    <submittedName>
        <fullName evidence="3">TadE/TadG family type IV pilus assembly protein</fullName>
    </submittedName>
</protein>
<keyword evidence="1" id="KW-0812">Transmembrane</keyword>
<accession>A0ABT5TX57</accession>
<dbReference type="EMBL" id="JARACI010000940">
    <property type="protein sequence ID" value="MDD9206642.1"/>
    <property type="molecule type" value="Genomic_DNA"/>
</dbReference>